<evidence type="ECO:0000313" key="7">
    <source>
        <dbReference type="Proteomes" id="UP000005238"/>
    </source>
</evidence>
<dbReference type="OMA" id="MNQDETA"/>
<dbReference type="InParanoid" id="H3H6Y1"/>
<dbReference type="EMBL" id="DS566721">
    <property type="status" value="NOT_ANNOTATED_CDS"/>
    <property type="molecule type" value="Genomic_DNA"/>
</dbReference>
<feature type="signal peptide" evidence="5">
    <location>
        <begin position="1"/>
        <end position="23"/>
    </location>
</feature>
<keyword evidence="4 5" id="KW-0732">Signal</keyword>
<organism evidence="6 7">
    <name type="scientific">Phytophthora ramorum</name>
    <name type="common">Sudden oak death agent</name>
    <dbReference type="NCBI Taxonomy" id="164328"/>
    <lineage>
        <taxon>Eukaryota</taxon>
        <taxon>Sar</taxon>
        <taxon>Stramenopiles</taxon>
        <taxon>Oomycota</taxon>
        <taxon>Peronosporomycetes</taxon>
        <taxon>Peronosporales</taxon>
        <taxon>Peronosporaceae</taxon>
        <taxon>Phytophthora</taxon>
    </lineage>
</organism>
<keyword evidence="3 5" id="KW-0964">Secreted</keyword>
<comment type="function">
    <text evidence="5">Effector that suppresses plant defense responses during pathogen infection.</text>
</comment>
<name>H3H6Y1_PHYRM</name>
<evidence type="ECO:0000256" key="2">
    <source>
        <dbReference type="ARBA" id="ARBA00010400"/>
    </source>
</evidence>
<evidence type="ECO:0000313" key="6">
    <source>
        <dbReference type="EnsemblProtists" id="Phyra86463"/>
    </source>
</evidence>
<dbReference type="VEuPathDB" id="FungiDB:KRP22_13058"/>
<protein>
    <recommendedName>
        <fullName evidence="5">RxLR effector protein</fullName>
    </recommendedName>
</protein>
<dbReference type="VEuPathDB" id="FungiDB:KRP23_12449"/>
<comment type="subcellular location">
    <subcellularLocation>
        <location evidence="1 5">Secreted</location>
    </subcellularLocation>
</comment>
<sequence>MRAFFVLLAAVVILVASANAVSGLNINPQASQNLANAATDTHSNSVRMLRADATTGESIDEERGIADIAKKLGTKAKGFMKDRYHWLYVHWKSSAMNQDETAKLFLKKNIHPDKVKKWLGADKVGDGPELELFLKYKSLWDSVHRK</sequence>
<dbReference type="HOGENOM" id="CLU_137088_0_0_1"/>
<dbReference type="InterPro" id="IPR031825">
    <property type="entry name" value="RXLR"/>
</dbReference>
<feature type="chain" id="PRO_5041021600" description="RxLR effector protein" evidence="5">
    <location>
        <begin position="24"/>
        <end position="146"/>
    </location>
</feature>
<dbReference type="Pfam" id="PF16810">
    <property type="entry name" value="RXLR"/>
    <property type="match status" value="1"/>
</dbReference>
<reference evidence="6" key="2">
    <citation type="submission" date="2015-06" db="UniProtKB">
        <authorList>
            <consortium name="EnsemblProtists"/>
        </authorList>
    </citation>
    <scope>IDENTIFICATION</scope>
    <source>
        <strain evidence="6">Pr102</strain>
    </source>
</reference>
<evidence type="ECO:0000256" key="3">
    <source>
        <dbReference type="ARBA" id="ARBA00022525"/>
    </source>
</evidence>
<dbReference type="GO" id="GO:0005576">
    <property type="term" value="C:extracellular region"/>
    <property type="evidence" value="ECO:0007669"/>
    <property type="project" value="UniProtKB-SubCell"/>
</dbReference>
<evidence type="ECO:0000256" key="1">
    <source>
        <dbReference type="ARBA" id="ARBA00004613"/>
    </source>
</evidence>
<reference evidence="7" key="1">
    <citation type="journal article" date="2006" name="Science">
        <title>Phytophthora genome sequences uncover evolutionary origins and mechanisms of pathogenesis.</title>
        <authorList>
            <person name="Tyler B.M."/>
            <person name="Tripathy S."/>
            <person name="Zhang X."/>
            <person name="Dehal P."/>
            <person name="Jiang R.H."/>
            <person name="Aerts A."/>
            <person name="Arredondo F.D."/>
            <person name="Baxter L."/>
            <person name="Bensasson D."/>
            <person name="Beynon J.L."/>
            <person name="Chapman J."/>
            <person name="Damasceno C.M."/>
            <person name="Dorrance A.E."/>
            <person name="Dou D."/>
            <person name="Dickerman A.W."/>
            <person name="Dubchak I.L."/>
            <person name="Garbelotto M."/>
            <person name="Gijzen M."/>
            <person name="Gordon S.G."/>
            <person name="Govers F."/>
            <person name="Grunwald N.J."/>
            <person name="Huang W."/>
            <person name="Ivors K.L."/>
            <person name="Jones R.W."/>
            <person name="Kamoun S."/>
            <person name="Krampis K."/>
            <person name="Lamour K.H."/>
            <person name="Lee M.K."/>
            <person name="McDonald W.H."/>
            <person name="Medina M."/>
            <person name="Meijer H.J."/>
            <person name="Nordberg E.K."/>
            <person name="Maclean D.J."/>
            <person name="Ospina-Giraldo M.D."/>
            <person name="Morris P.F."/>
            <person name="Phuntumart V."/>
            <person name="Putnam N.H."/>
            <person name="Rash S."/>
            <person name="Rose J.K."/>
            <person name="Sakihama Y."/>
            <person name="Salamov A.A."/>
            <person name="Savidor A."/>
            <person name="Scheuring C.F."/>
            <person name="Smith B.M."/>
            <person name="Sobral B.W."/>
            <person name="Terry A."/>
            <person name="Torto-Alalibo T.A."/>
            <person name="Win J."/>
            <person name="Xu Z."/>
            <person name="Zhang H."/>
            <person name="Grigoriev I.V."/>
            <person name="Rokhsar D.S."/>
            <person name="Boore J.L."/>
        </authorList>
    </citation>
    <scope>NUCLEOTIDE SEQUENCE [LARGE SCALE GENOMIC DNA]</scope>
    <source>
        <strain evidence="7">Pr102</strain>
    </source>
</reference>
<keyword evidence="7" id="KW-1185">Reference proteome</keyword>
<dbReference type="Proteomes" id="UP000005238">
    <property type="component" value="Unassembled WGS sequence"/>
</dbReference>
<evidence type="ECO:0000256" key="4">
    <source>
        <dbReference type="ARBA" id="ARBA00022729"/>
    </source>
</evidence>
<evidence type="ECO:0000256" key="5">
    <source>
        <dbReference type="RuleBase" id="RU367124"/>
    </source>
</evidence>
<proteinExistence type="inferred from homology"/>
<dbReference type="AlphaFoldDB" id="H3H6Y1"/>
<dbReference type="eggNOG" id="ENOG502R8IY">
    <property type="taxonomic scope" value="Eukaryota"/>
</dbReference>
<dbReference type="EnsemblProtists" id="Phyra86463">
    <property type="protein sequence ID" value="Phyra86463"/>
    <property type="gene ID" value="Phyra86463"/>
</dbReference>
<comment type="similarity">
    <text evidence="2 5">Belongs to the RxLR effector family.</text>
</comment>
<comment type="domain">
    <text evidence="5">The RxLR-dEER motif acts to carry the protein into the host cell cytoplasm through binding to cell surface phosphatidylinositol-3-phosphate.</text>
</comment>
<accession>H3H6Y1</accession>